<organism evidence="1 2">
    <name type="scientific">Heterobasidion irregulare (strain TC 32-1)</name>
    <dbReference type="NCBI Taxonomy" id="747525"/>
    <lineage>
        <taxon>Eukaryota</taxon>
        <taxon>Fungi</taxon>
        <taxon>Dikarya</taxon>
        <taxon>Basidiomycota</taxon>
        <taxon>Agaricomycotina</taxon>
        <taxon>Agaricomycetes</taxon>
        <taxon>Russulales</taxon>
        <taxon>Bondarzewiaceae</taxon>
        <taxon>Heterobasidion</taxon>
        <taxon>Heterobasidion annosum species complex</taxon>
    </lineage>
</organism>
<evidence type="ECO:0000313" key="2">
    <source>
        <dbReference type="Proteomes" id="UP000030671"/>
    </source>
</evidence>
<gene>
    <name evidence="1" type="ORF">HETIRDRAFT_173930</name>
</gene>
<keyword evidence="2" id="KW-1185">Reference proteome</keyword>
<dbReference type="InParanoid" id="W4JVC1"/>
<accession>W4JVC1</accession>
<evidence type="ECO:0000313" key="1">
    <source>
        <dbReference type="EMBL" id="ETW77429.1"/>
    </source>
</evidence>
<proteinExistence type="predicted"/>
<dbReference type="KEGG" id="hir:HETIRDRAFT_173930"/>
<dbReference type="GeneID" id="20668476"/>
<reference evidence="1 2" key="1">
    <citation type="journal article" date="2012" name="New Phytol.">
        <title>Insight into trade-off between wood decay and parasitism from the genome of a fungal forest pathogen.</title>
        <authorList>
            <person name="Olson A."/>
            <person name="Aerts A."/>
            <person name="Asiegbu F."/>
            <person name="Belbahri L."/>
            <person name="Bouzid O."/>
            <person name="Broberg A."/>
            <person name="Canback B."/>
            <person name="Coutinho P.M."/>
            <person name="Cullen D."/>
            <person name="Dalman K."/>
            <person name="Deflorio G."/>
            <person name="van Diepen L.T."/>
            <person name="Dunand C."/>
            <person name="Duplessis S."/>
            <person name="Durling M."/>
            <person name="Gonthier P."/>
            <person name="Grimwood J."/>
            <person name="Fossdal C.G."/>
            <person name="Hansson D."/>
            <person name="Henrissat B."/>
            <person name="Hietala A."/>
            <person name="Himmelstrand K."/>
            <person name="Hoffmeister D."/>
            <person name="Hogberg N."/>
            <person name="James T.Y."/>
            <person name="Karlsson M."/>
            <person name="Kohler A."/>
            <person name="Kues U."/>
            <person name="Lee Y.H."/>
            <person name="Lin Y.C."/>
            <person name="Lind M."/>
            <person name="Lindquist E."/>
            <person name="Lombard V."/>
            <person name="Lucas S."/>
            <person name="Lunden K."/>
            <person name="Morin E."/>
            <person name="Murat C."/>
            <person name="Park J."/>
            <person name="Raffaello T."/>
            <person name="Rouze P."/>
            <person name="Salamov A."/>
            <person name="Schmutz J."/>
            <person name="Solheim H."/>
            <person name="Stahlberg J."/>
            <person name="Velez H."/>
            <person name="de Vries R.P."/>
            <person name="Wiebenga A."/>
            <person name="Woodward S."/>
            <person name="Yakovlev I."/>
            <person name="Garbelotto M."/>
            <person name="Martin F."/>
            <person name="Grigoriev I.V."/>
            <person name="Stenlid J."/>
        </authorList>
    </citation>
    <scope>NUCLEOTIDE SEQUENCE [LARGE SCALE GENOMIC DNA]</scope>
    <source>
        <strain evidence="1 2">TC 32-1</strain>
    </source>
</reference>
<dbReference type="RefSeq" id="XP_009550937.1">
    <property type="nucleotide sequence ID" value="XM_009552642.1"/>
</dbReference>
<dbReference type="AlphaFoldDB" id="W4JVC1"/>
<protein>
    <submittedName>
        <fullName evidence="1">Uncharacterized protein</fullName>
    </submittedName>
</protein>
<dbReference type="HOGENOM" id="CLU_2292064_0_0_1"/>
<dbReference type="Proteomes" id="UP000030671">
    <property type="component" value="Unassembled WGS sequence"/>
</dbReference>
<sequence>MKSNPRLLVYPVLDEAWADRECAEPLCTPWDVAGRVLDILSCLVPVEMTRGEWEWTPAKIVNDVADLMKPLMVNFFEGTRAAKKYWRVGEKCSSETWAACL</sequence>
<dbReference type="EMBL" id="KI925463">
    <property type="protein sequence ID" value="ETW77429.1"/>
    <property type="molecule type" value="Genomic_DNA"/>
</dbReference>
<name>W4JVC1_HETIT</name>